<evidence type="ECO:0000256" key="8">
    <source>
        <dbReference type="SAM" id="Phobius"/>
    </source>
</evidence>
<sequence>MTPDERRRWLLSLWRYAVPALISALMMVLMLAPLPLPVPAMPNLALLAVLAWVMLQPALMPPWLAFVVGALGDLLFGMPLGVNATLFAVAAGSIRLLDLLLVDRSHLVDWLGASLLVLACALATGPLMALAGRPVPVLPMLWQVLTSMIAWPLLLSACVAVQRRLARSAPSWRHG</sequence>
<comment type="subcellular location">
    <subcellularLocation>
        <location evidence="1">Cell membrane</location>
        <topology evidence="1">Multi-pass membrane protein</topology>
    </subcellularLocation>
</comment>
<evidence type="ECO:0000256" key="7">
    <source>
        <dbReference type="ARBA" id="ARBA00023136"/>
    </source>
</evidence>
<gene>
    <name evidence="9" type="primary">mreD</name>
    <name evidence="9" type="ORF">CHU93_05690</name>
</gene>
<dbReference type="Proteomes" id="UP000216991">
    <property type="component" value="Unassembled WGS sequence"/>
</dbReference>
<evidence type="ECO:0000256" key="3">
    <source>
        <dbReference type="ARBA" id="ARBA00022475"/>
    </source>
</evidence>
<comment type="caution">
    <text evidence="9">The sequence shown here is derived from an EMBL/GenBank/DDBJ whole genome shotgun (WGS) entry which is preliminary data.</text>
</comment>
<comment type="similarity">
    <text evidence="2">Belongs to the MreD family.</text>
</comment>
<evidence type="ECO:0000256" key="1">
    <source>
        <dbReference type="ARBA" id="ARBA00004651"/>
    </source>
</evidence>
<organism evidence="9 10">
    <name type="scientific">Sandarakinorhabdus cyanobacteriorum</name>
    <dbReference type="NCBI Taxonomy" id="1981098"/>
    <lineage>
        <taxon>Bacteria</taxon>
        <taxon>Pseudomonadati</taxon>
        <taxon>Pseudomonadota</taxon>
        <taxon>Alphaproteobacteria</taxon>
        <taxon>Sphingomonadales</taxon>
        <taxon>Sphingosinicellaceae</taxon>
        <taxon>Sandarakinorhabdus</taxon>
    </lineage>
</organism>
<feature type="transmembrane region" description="Helical" evidence="8">
    <location>
        <begin position="74"/>
        <end position="96"/>
    </location>
</feature>
<protein>
    <submittedName>
        <fullName evidence="9">Rod shape-determining protein MreD</fullName>
    </submittedName>
</protein>
<dbReference type="NCBIfam" id="TIGR03426">
    <property type="entry name" value="shape_MreD"/>
    <property type="match status" value="1"/>
</dbReference>
<dbReference type="InterPro" id="IPR007227">
    <property type="entry name" value="Cell_shape_determining_MreD"/>
</dbReference>
<evidence type="ECO:0000256" key="4">
    <source>
        <dbReference type="ARBA" id="ARBA00022692"/>
    </source>
</evidence>
<evidence type="ECO:0000256" key="6">
    <source>
        <dbReference type="ARBA" id="ARBA00022989"/>
    </source>
</evidence>
<evidence type="ECO:0000256" key="5">
    <source>
        <dbReference type="ARBA" id="ARBA00022960"/>
    </source>
</evidence>
<keyword evidence="4 8" id="KW-0812">Transmembrane</keyword>
<dbReference type="GO" id="GO:0005886">
    <property type="term" value="C:plasma membrane"/>
    <property type="evidence" value="ECO:0007669"/>
    <property type="project" value="UniProtKB-SubCell"/>
</dbReference>
<keyword evidence="3" id="KW-1003">Cell membrane</keyword>
<feature type="transmembrane region" description="Helical" evidence="8">
    <location>
        <begin position="140"/>
        <end position="161"/>
    </location>
</feature>
<keyword evidence="5" id="KW-0133">Cell shape</keyword>
<name>A0A255YPD6_9SPHN</name>
<feature type="transmembrane region" description="Helical" evidence="8">
    <location>
        <begin position="108"/>
        <end position="128"/>
    </location>
</feature>
<evidence type="ECO:0000313" key="10">
    <source>
        <dbReference type="Proteomes" id="UP000216991"/>
    </source>
</evidence>
<dbReference type="EMBL" id="NOXT01000095">
    <property type="protein sequence ID" value="OYQ31071.1"/>
    <property type="molecule type" value="Genomic_DNA"/>
</dbReference>
<accession>A0A255YPD6</accession>
<dbReference type="GO" id="GO:0008360">
    <property type="term" value="P:regulation of cell shape"/>
    <property type="evidence" value="ECO:0007669"/>
    <property type="project" value="UniProtKB-KW"/>
</dbReference>
<feature type="transmembrane region" description="Helical" evidence="8">
    <location>
        <begin position="13"/>
        <end position="32"/>
    </location>
</feature>
<dbReference type="Pfam" id="PF04093">
    <property type="entry name" value="MreD"/>
    <property type="match status" value="1"/>
</dbReference>
<keyword evidence="7 8" id="KW-0472">Membrane</keyword>
<keyword evidence="6 8" id="KW-1133">Transmembrane helix</keyword>
<evidence type="ECO:0000256" key="2">
    <source>
        <dbReference type="ARBA" id="ARBA00007776"/>
    </source>
</evidence>
<reference evidence="9 10" key="1">
    <citation type="submission" date="2017-07" db="EMBL/GenBank/DDBJ databases">
        <title>Sandarakinorhabdus cyanobacteriorum sp. nov., a novel bacterium isolated from cyanobacterial aggregates in a eutrophic lake.</title>
        <authorList>
            <person name="Cai H."/>
        </authorList>
    </citation>
    <scope>NUCLEOTIDE SEQUENCE [LARGE SCALE GENOMIC DNA]</scope>
    <source>
        <strain evidence="9 10">TH057</strain>
    </source>
</reference>
<evidence type="ECO:0000313" key="9">
    <source>
        <dbReference type="EMBL" id="OYQ31071.1"/>
    </source>
</evidence>
<proteinExistence type="inferred from homology"/>
<keyword evidence="10" id="KW-1185">Reference proteome</keyword>
<dbReference type="AlphaFoldDB" id="A0A255YPD6"/>